<reference evidence="6 7" key="1">
    <citation type="submission" date="2023-10" db="EMBL/GenBank/DDBJ databases">
        <title>Draft genome sequence of Xylaria bambusicola isolate GMP-LS, the root and basal stem rot pathogen of sugarcane in Indonesia.</title>
        <authorList>
            <person name="Selvaraj P."/>
            <person name="Muralishankar V."/>
            <person name="Muruganantham S."/>
            <person name="Sp S."/>
            <person name="Haryani S."/>
            <person name="Lau K.J.X."/>
            <person name="Naqvi N.I."/>
        </authorList>
    </citation>
    <scope>NUCLEOTIDE SEQUENCE [LARGE SCALE GENOMIC DNA]</scope>
    <source>
        <strain evidence="6">GMP-LS</strain>
    </source>
</reference>
<dbReference type="PROSITE" id="PS51792">
    <property type="entry name" value="YIPPEE"/>
    <property type="match status" value="1"/>
</dbReference>
<feature type="domain" description="Yippee" evidence="5">
    <location>
        <begin position="123"/>
        <end position="231"/>
    </location>
</feature>
<sequence length="296" mass="32539">MLSMIPILSDVAPPPPPPPGAAVVNPPLFPTYLLPSLSRPFRRHRHAYASSSTDSNSSPTSTPAPSDVPSLRNSPTDSLLSSPVHGSPASSSFPLSLSRVTDGLRRRSVERHDAPKLTRTRPDTIRCSTCGTDFAFYSQVVSKGFTGRYGRAYLVSPPDDPSQEAGSSLMNIKVGKPESRMLSTGTHVVSDIQCAICRAKIGWKYIDAKAESQKYKIGKFILETRRTVTYASWEDAMVSDIPELEFENKGPQDGDDEELVVFDSSDEDECDDLFAGVWKAESAAEKRKLKLKRRFK</sequence>
<keyword evidence="3" id="KW-0862">Zinc</keyword>
<dbReference type="GO" id="GO:0046872">
    <property type="term" value="F:metal ion binding"/>
    <property type="evidence" value="ECO:0007669"/>
    <property type="project" value="UniProtKB-KW"/>
</dbReference>
<dbReference type="Pfam" id="PF03226">
    <property type="entry name" value="Yippee-Mis18"/>
    <property type="match status" value="1"/>
</dbReference>
<accession>A0AAN7Z3X6</accession>
<feature type="compositionally biased region" description="Low complexity" evidence="4">
    <location>
        <begin position="81"/>
        <end position="96"/>
    </location>
</feature>
<evidence type="ECO:0000259" key="5">
    <source>
        <dbReference type="PROSITE" id="PS51792"/>
    </source>
</evidence>
<evidence type="ECO:0000256" key="4">
    <source>
        <dbReference type="SAM" id="MobiDB-lite"/>
    </source>
</evidence>
<dbReference type="InterPro" id="IPR034751">
    <property type="entry name" value="Yippee"/>
</dbReference>
<dbReference type="EMBL" id="JAWHQM010000009">
    <property type="protein sequence ID" value="KAK5628787.1"/>
    <property type="molecule type" value="Genomic_DNA"/>
</dbReference>
<evidence type="ECO:0000256" key="2">
    <source>
        <dbReference type="ARBA" id="ARBA00022723"/>
    </source>
</evidence>
<comment type="similarity">
    <text evidence="1">Belongs to the yippee family.</text>
</comment>
<evidence type="ECO:0000256" key="3">
    <source>
        <dbReference type="ARBA" id="ARBA00022833"/>
    </source>
</evidence>
<dbReference type="Proteomes" id="UP001305414">
    <property type="component" value="Unassembled WGS sequence"/>
</dbReference>
<name>A0AAN7Z3X6_9PEZI</name>
<evidence type="ECO:0000256" key="1">
    <source>
        <dbReference type="ARBA" id="ARBA00005613"/>
    </source>
</evidence>
<feature type="region of interest" description="Disordered" evidence="4">
    <location>
        <begin position="8"/>
        <end position="27"/>
    </location>
</feature>
<dbReference type="AlphaFoldDB" id="A0AAN7Z3X6"/>
<evidence type="ECO:0000313" key="7">
    <source>
        <dbReference type="Proteomes" id="UP001305414"/>
    </source>
</evidence>
<feature type="region of interest" description="Disordered" evidence="4">
    <location>
        <begin position="44"/>
        <end position="96"/>
    </location>
</feature>
<keyword evidence="7" id="KW-1185">Reference proteome</keyword>
<dbReference type="InterPro" id="IPR039058">
    <property type="entry name" value="Yippee_fam"/>
</dbReference>
<feature type="compositionally biased region" description="Polar residues" evidence="4">
    <location>
        <begin position="71"/>
        <end position="80"/>
    </location>
</feature>
<gene>
    <name evidence="6" type="ORF">RRF57_004502</name>
</gene>
<proteinExistence type="inferred from homology"/>
<dbReference type="InterPro" id="IPR004910">
    <property type="entry name" value="Yippee/Mis18/Cereblon"/>
</dbReference>
<organism evidence="6 7">
    <name type="scientific">Xylaria bambusicola</name>
    <dbReference type="NCBI Taxonomy" id="326684"/>
    <lineage>
        <taxon>Eukaryota</taxon>
        <taxon>Fungi</taxon>
        <taxon>Dikarya</taxon>
        <taxon>Ascomycota</taxon>
        <taxon>Pezizomycotina</taxon>
        <taxon>Sordariomycetes</taxon>
        <taxon>Xylariomycetidae</taxon>
        <taxon>Xylariales</taxon>
        <taxon>Xylariaceae</taxon>
        <taxon>Xylaria</taxon>
    </lineage>
</organism>
<keyword evidence="2" id="KW-0479">Metal-binding</keyword>
<evidence type="ECO:0000313" key="6">
    <source>
        <dbReference type="EMBL" id="KAK5628787.1"/>
    </source>
</evidence>
<feature type="compositionally biased region" description="Low complexity" evidence="4">
    <location>
        <begin position="49"/>
        <end position="70"/>
    </location>
</feature>
<comment type="caution">
    <text evidence="6">The sequence shown here is derived from an EMBL/GenBank/DDBJ whole genome shotgun (WGS) entry which is preliminary data.</text>
</comment>
<protein>
    <recommendedName>
        <fullName evidence="5">Yippee domain-containing protein</fullName>
    </recommendedName>
</protein>
<dbReference type="PANTHER" id="PTHR13848">
    <property type="entry name" value="PROTEIN YIPPEE-LIKE CG15309-RELATED"/>
    <property type="match status" value="1"/>
</dbReference>